<evidence type="ECO:0000313" key="3">
    <source>
        <dbReference type="Proteomes" id="UP000715441"/>
    </source>
</evidence>
<protein>
    <submittedName>
        <fullName evidence="2">Thioredoxin family protein</fullName>
    </submittedName>
</protein>
<dbReference type="PROSITE" id="PS51352">
    <property type="entry name" value="THIOREDOXIN_2"/>
    <property type="match status" value="1"/>
</dbReference>
<proteinExistence type="predicted"/>
<dbReference type="InterPro" id="IPR013766">
    <property type="entry name" value="Thioredoxin_domain"/>
</dbReference>
<feature type="domain" description="Thioredoxin" evidence="1">
    <location>
        <begin position="10"/>
        <end position="139"/>
    </location>
</feature>
<sequence length="153" mass="16395">MVGIWVVLGVLVAGLVAGAVMRARNGRIREVTTAPRHTLPGPVADVLDAAAPVTLVQISTTFCAPCRHARAVLEPLAERTEGLRHVELDVTNQPEVAQELRVLRTPTTIAFSPDGTELLRIDGVPKGPAVLEALDKHLSGVHLVNEVPTDRDR</sequence>
<dbReference type="Pfam" id="PF00085">
    <property type="entry name" value="Thioredoxin"/>
    <property type="match status" value="1"/>
</dbReference>
<comment type="caution">
    <text evidence="2">The sequence shown here is derived from an EMBL/GenBank/DDBJ whole genome shotgun (WGS) entry which is preliminary data.</text>
</comment>
<dbReference type="EMBL" id="JAAXLS010000077">
    <property type="protein sequence ID" value="NKQ59081.1"/>
    <property type="molecule type" value="Genomic_DNA"/>
</dbReference>
<dbReference type="InterPro" id="IPR036249">
    <property type="entry name" value="Thioredoxin-like_sf"/>
</dbReference>
<evidence type="ECO:0000313" key="2">
    <source>
        <dbReference type="EMBL" id="NKQ59081.1"/>
    </source>
</evidence>
<dbReference type="Gene3D" id="3.40.30.10">
    <property type="entry name" value="Glutaredoxin"/>
    <property type="match status" value="1"/>
</dbReference>
<keyword evidence="3" id="KW-1185">Reference proteome</keyword>
<evidence type="ECO:0000259" key="1">
    <source>
        <dbReference type="PROSITE" id="PS51352"/>
    </source>
</evidence>
<accession>A0ABX1JIL9</accession>
<dbReference type="SUPFAM" id="SSF52833">
    <property type="entry name" value="Thioredoxin-like"/>
    <property type="match status" value="1"/>
</dbReference>
<dbReference type="CDD" id="cd02947">
    <property type="entry name" value="TRX_family"/>
    <property type="match status" value="1"/>
</dbReference>
<dbReference type="Proteomes" id="UP000715441">
    <property type="component" value="Unassembled WGS sequence"/>
</dbReference>
<reference evidence="2 3" key="1">
    <citation type="submission" date="2020-04" db="EMBL/GenBank/DDBJ databases">
        <title>Novel species.</title>
        <authorList>
            <person name="Teo W.F.A."/>
            <person name="Lipun K."/>
            <person name="Srisuk N."/>
            <person name="Duangmal K."/>
        </authorList>
    </citation>
    <scope>NUCLEOTIDE SEQUENCE [LARGE SCALE GENOMIC DNA]</scope>
    <source>
        <strain evidence="2 3">K13G38</strain>
    </source>
</reference>
<gene>
    <name evidence="2" type="ORF">HFP15_40185</name>
</gene>
<organism evidence="2 3">
    <name type="scientific">Amycolatopsis acididurans</name>
    <dbReference type="NCBI Taxonomy" id="2724524"/>
    <lineage>
        <taxon>Bacteria</taxon>
        <taxon>Bacillati</taxon>
        <taxon>Actinomycetota</taxon>
        <taxon>Actinomycetes</taxon>
        <taxon>Pseudonocardiales</taxon>
        <taxon>Pseudonocardiaceae</taxon>
        <taxon>Amycolatopsis</taxon>
    </lineage>
</organism>
<dbReference type="RefSeq" id="WP_168523512.1">
    <property type="nucleotide sequence ID" value="NZ_JAAXLS010000077.1"/>
</dbReference>
<name>A0ABX1JIL9_9PSEU</name>